<feature type="chain" id="PRO_5045773629" description="DUF4440 domain-containing protein" evidence="1">
    <location>
        <begin position="20"/>
        <end position="160"/>
    </location>
</feature>
<accession>A0ABW7FQU2</accession>
<keyword evidence="3" id="KW-1185">Reference proteome</keyword>
<feature type="signal peptide" evidence="1">
    <location>
        <begin position="1"/>
        <end position="19"/>
    </location>
</feature>
<name>A0ABW7FQU2_9BURK</name>
<proteinExistence type="predicted"/>
<evidence type="ECO:0000256" key="1">
    <source>
        <dbReference type="SAM" id="SignalP"/>
    </source>
</evidence>
<evidence type="ECO:0000313" key="3">
    <source>
        <dbReference type="Proteomes" id="UP001606099"/>
    </source>
</evidence>
<dbReference type="EMBL" id="JBIGHZ010000001">
    <property type="protein sequence ID" value="MFG6446620.1"/>
    <property type="molecule type" value="Genomic_DNA"/>
</dbReference>
<gene>
    <name evidence="2" type="ORF">ACG0Z6_00035</name>
</gene>
<protein>
    <recommendedName>
        <fullName evidence="4">DUF4440 domain-containing protein</fullName>
    </recommendedName>
</protein>
<dbReference type="Proteomes" id="UP001606099">
    <property type="component" value="Unassembled WGS sequence"/>
</dbReference>
<sequence>MKTKIFLFATAFLAYFAHAEYVFSERHLKSWVANHAAKAMSGDPAACDNFTTDAEVVVHAEMLQGTWEVEGGKDEICGYLKQASAAYILLQAQLHTEYDDFVITRSRFPWLKAEVSYTAQSLMSRAQLPNIRSTSEETMVLSRTLTGLKISSVQAQSYTR</sequence>
<dbReference type="RefSeq" id="WP_394457654.1">
    <property type="nucleotide sequence ID" value="NZ_JBIGHZ010000001.1"/>
</dbReference>
<evidence type="ECO:0008006" key="4">
    <source>
        <dbReference type="Google" id="ProtNLM"/>
    </source>
</evidence>
<reference evidence="2 3" key="1">
    <citation type="submission" date="2024-08" db="EMBL/GenBank/DDBJ databases">
        <authorList>
            <person name="Lu H."/>
        </authorList>
    </citation>
    <scope>NUCLEOTIDE SEQUENCE [LARGE SCALE GENOMIC DNA]</scope>
    <source>
        <strain evidence="2 3">BYS180W</strain>
    </source>
</reference>
<organism evidence="2 3">
    <name type="scientific">Roseateles rivi</name>
    <dbReference type="NCBI Taxonomy" id="3299028"/>
    <lineage>
        <taxon>Bacteria</taxon>
        <taxon>Pseudomonadati</taxon>
        <taxon>Pseudomonadota</taxon>
        <taxon>Betaproteobacteria</taxon>
        <taxon>Burkholderiales</taxon>
        <taxon>Sphaerotilaceae</taxon>
        <taxon>Roseateles</taxon>
    </lineage>
</organism>
<comment type="caution">
    <text evidence="2">The sequence shown here is derived from an EMBL/GenBank/DDBJ whole genome shotgun (WGS) entry which is preliminary data.</text>
</comment>
<evidence type="ECO:0000313" key="2">
    <source>
        <dbReference type="EMBL" id="MFG6446620.1"/>
    </source>
</evidence>
<keyword evidence="1" id="KW-0732">Signal</keyword>